<keyword evidence="1" id="KW-0732">Signal</keyword>
<dbReference type="Proteomes" id="UP000526003">
    <property type="component" value="Unassembled WGS sequence"/>
</dbReference>
<evidence type="ECO:0000313" key="3">
    <source>
        <dbReference type="Proteomes" id="UP000526003"/>
    </source>
</evidence>
<comment type="caution">
    <text evidence="2">The sequence shown here is derived from an EMBL/GenBank/DDBJ whole genome shotgun (WGS) entry which is preliminary data.</text>
</comment>
<accession>A0A7X1L0C2</accession>
<evidence type="ECO:0000256" key="1">
    <source>
        <dbReference type="SAM" id="SignalP"/>
    </source>
</evidence>
<reference evidence="2 3" key="1">
    <citation type="submission" date="2020-08" db="EMBL/GenBank/DDBJ databases">
        <title>Pseudomonas sp. nov.</title>
        <authorList>
            <person name="Gieschler S."/>
            <person name="Fiedler G."/>
            <person name="Brinks E."/>
            <person name="Boehnlein C."/>
            <person name="Franz C.M.A.P."/>
            <person name="Kabisch J."/>
        </authorList>
    </citation>
    <scope>NUCLEOTIDE SEQUENCE [LARGE SCALE GENOMIC DNA]</scope>
    <source>
        <strain evidence="2 3">MBT-1</strain>
    </source>
</reference>
<dbReference type="AlphaFoldDB" id="A0A7X1L0C2"/>
<gene>
    <name evidence="2" type="ORF">H7995_26090</name>
</gene>
<keyword evidence="3" id="KW-1185">Reference proteome</keyword>
<name>A0A7X1L0C2_9PSED</name>
<dbReference type="SUPFAM" id="SSF53850">
    <property type="entry name" value="Periplasmic binding protein-like II"/>
    <property type="match status" value="1"/>
</dbReference>
<proteinExistence type="predicted"/>
<dbReference type="RefSeq" id="WP_166590194.1">
    <property type="nucleotide sequence ID" value="NZ_CP130043.1"/>
</dbReference>
<evidence type="ECO:0000313" key="2">
    <source>
        <dbReference type="EMBL" id="MBC2693265.1"/>
    </source>
</evidence>
<protein>
    <submittedName>
        <fullName evidence="2">Amino acid ABC transporter substrate-binding protein</fullName>
    </submittedName>
</protein>
<feature type="chain" id="PRO_5030879131" evidence="1">
    <location>
        <begin position="27"/>
        <end position="264"/>
    </location>
</feature>
<feature type="signal peptide" evidence="1">
    <location>
        <begin position="1"/>
        <end position="26"/>
    </location>
</feature>
<organism evidence="2 3">
    <name type="scientific">Pseudomonas kielensis</name>
    <dbReference type="NCBI Taxonomy" id="2762577"/>
    <lineage>
        <taxon>Bacteria</taxon>
        <taxon>Pseudomonadati</taxon>
        <taxon>Pseudomonadota</taxon>
        <taxon>Gammaproteobacteria</taxon>
        <taxon>Pseudomonadales</taxon>
        <taxon>Pseudomonadaceae</taxon>
        <taxon>Pseudomonas</taxon>
    </lineage>
</organism>
<dbReference type="EMBL" id="JACMYG010000043">
    <property type="protein sequence ID" value="MBC2693265.1"/>
    <property type="molecule type" value="Genomic_DNA"/>
</dbReference>
<sequence>MYSPVRMASRMLLMALGVLSVAPSSAAQLVRIGAAHFPPYTIRPETGADSGLLAQLIVALNQLQSDYQFVQVPTSIPRRFGDFKQGRIDVAIFENPQWGWKDVPHTAVDMGLEDAEVFVSQQLPEREQSYFSNLQDKRLALFNGYHYAFADFNSDTRYLASHYNVTLTYSHDSNLLMVLRGRADIALVTRSFLSDYVLRNEQVAPHLLVSERVDQVYHHYALIRPQAPISGEAFGRMLQGLRDNGQMLKIFQPYKIALVAVPQG</sequence>
<dbReference type="Gene3D" id="3.40.190.10">
    <property type="entry name" value="Periplasmic binding protein-like II"/>
    <property type="match status" value="2"/>
</dbReference>